<dbReference type="PRINTS" id="PR01217">
    <property type="entry name" value="PRICHEXTENSN"/>
</dbReference>
<dbReference type="Proteomes" id="UP000306102">
    <property type="component" value="Unassembled WGS sequence"/>
</dbReference>
<keyword evidence="6" id="KW-1015">Disulfide bond</keyword>
<evidence type="ECO:0000256" key="4">
    <source>
        <dbReference type="ARBA" id="ARBA00022622"/>
    </source>
</evidence>
<dbReference type="GO" id="GO:0005886">
    <property type="term" value="C:plasma membrane"/>
    <property type="evidence" value="ECO:0007669"/>
    <property type="project" value="UniProtKB-SubCell"/>
</dbReference>
<feature type="chain" id="PRO_5020349440" description="Bifunctional inhibitor/plant lipid transfer protein/seed storage helical domain-containing protein" evidence="10">
    <location>
        <begin position="22"/>
        <end position="436"/>
    </location>
</feature>
<accession>A0A4V3WN92</accession>
<name>A0A4V3WN92_CAMSN</name>
<dbReference type="Gene3D" id="1.10.110.10">
    <property type="entry name" value="Plant lipid-transfer and hydrophobic proteins"/>
    <property type="match status" value="3"/>
</dbReference>
<dbReference type="CDD" id="cd00010">
    <property type="entry name" value="AAI_LTSS"/>
    <property type="match status" value="3"/>
</dbReference>
<evidence type="ECO:0000256" key="10">
    <source>
        <dbReference type="SAM" id="SignalP"/>
    </source>
</evidence>
<feature type="signal peptide" evidence="10">
    <location>
        <begin position="1"/>
        <end position="21"/>
    </location>
</feature>
<feature type="region of interest" description="Disordered" evidence="9">
    <location>
        <begin position="116"/>
        <end position="151"/>
    </location>
</feature>
<comment type="subcellular location">
    <subcellularLocation>
        <location evidence="1">Cell membrane</location>
        <topology evidence="1">Lipid-anchor</topology>
        <topology evidence="1">GPI-anchor</topology>
    </subcellularLocation>
</comment>
<evidence type="ECO:0000259" key="11">
    <source>
        <dbReference type="SMART" id="SM00499"/>
    </source>
</evidence>
<dbReference type="AlphaFoldDB" id="A0A4V3WN92"/>
<evidence type="ECO:0000256" key="2">
    <source>
        <dbReference type="ARBA" id="ARBA00009748"/>
    </source>
</evidence>
<keyword evidence="3" id="KW-1003">Cell membrane</keyword>
<comment type="similarity">
    <text evidence="2">Belongs to the plant LTP family.</text>
</comment>
<keyword evidence="7" id="KW-0325">Glycoprotein</keyword>
<keyword evidence="13" id="KW-1185">Reference proteome</keyword>
<feature type="domain" description="Bifunctional inhibitor/plant lipid transfer protein/seed storage helical" evidence="11">
    <location>
        <begin position="293"/>
        <end position="372"/>
    </location>
</feature>
<dbReference type="STRING" id="542762.A0A4V3WN92"/>
<feature type="compositionally biased region" description="Pro residues" evidence="9">
    <location>
        <begin position="381"/>
        <end position="395"/>
    </location>
</feature>
<evidence type="ECO:0000313" key="13">
    <source>
        <dbReference type="Proteomes" id="UP000306102"/>
    </source>
</evidence>
<comment type="caution">
    <text evidence="12">The sequence shown here is derived from an EMBL/GenBank/DDBJ whole genome shotgun (WGS) entry which is preliminary data.</text>
</comment>
<keyword evidence="4" id="KW-0336">GPI-anchor</keyword>
<dbReference type="SMR" id="A0A4V3WN92"/>
<dbReference type="PANTHER" id="PTHR33044">
    <property type="entry name" value="BIFUNCTIONAL INHIBITOR/LIPID-TRANSFER PROTEIN/SEED STORAGE 2S ALBUMIN SUPERFAMILY PROTEIN-RELATED"/>
    <property type="match status" value="1"/>
</dbReference>
<dbReference type="InterPro" id="IPR036312">
    <property type="entry name" value="Bifun_inhib/LTP/seed_sf"/>
</dbReference>
<dbReference type="InterPro" id="IPR043325">
    <property type="entry name" value="LTSS"/>
</dbReference>
<feature type="region of interest" description="Disordered" evidence="9">
    <location>
        <begin position="237"/>
        <end position="291"/>
    </location>
</feature>
<feature type="compositionally biased region" description="Pro residues" evidence="9">
    <location>
        <begin position="244"/>
        <end position="282"/>
    </location>
</feature>
<feature type="domain" description="Bifunctional inhibitor/plant lipid transfer protein/seed storage helical" evidence="11">
    <location>
        <begin position="158"/>
        <end position="237"/>
    </location>
</feature>
<dbReference type="SMART" id="SM00499">
    <property type="entry name" value="AAI"/>
    <property type="match status" value="3"/>
</dbReference>
<sequence>MATTVKLMLVTCILATWAVLAVNSTMQPMQSPAPAPSVDCTDLMYDMFSCLSYLTVGNNDTKPGDSCCAGLKTVIDTDADCLCKGLKASSGLGFNINFKKAKAIPSVCNIPTPPSLTSCDSSSSDASPANPPPSIPPPETTPSPPTIEPGAPAPSVDCSDLIYDMIDCLTYLTVGNNDTKPGDLCCTGLKTVLDTDADCLCKGLESSASLGFNIDFKKAKAIPSVCNIPTPPSLTSCDLASSGSPPPAVPSPPSAPSTPPVSPATPPPISPPPKTSPPPPTTEPGAPAPSVDCTTLIYGMSDCLTYLTVGSNETKPEDTCCTGLKTVLDTDADCLCEGLKSSASLGFNIDFKKAKAIPSVCKIPTPPSLTSCDLTSSPSTPGAPSPPVAKVPPPATSQGGKVSDAPAPSPVTNSGAYAMTYSRFSMVVVPFLYILA</sequence>
<evidence type="ECO:0000256" key="1">
    <source>
        <dbReference type="ARBA" id="ARBA00004609"/>
    </source>
</evidence>
<proteinExistence type="inferred from homology"/>
<feature type="region of interest" description="Disordered" evidence="9">
    <location>
        <begin position="372"/>
        <end position="409"/>
    </location>
</feature>
<protein>
    <recommendedName>
        <fullName evidence="11">Bifunctional inhibitor/plant lipid transfer protein/seed storage helical domain-containing protein</fullName>
    </recommendedName>
</protein>
<feature type="compositionally biased region" description="Pro residues" evidence="9">
    <location>
        <begin position="129"/>
        <end position="147"/>
    </location>
</feature>
<keyword evidence="4" id="KW-0472">Membrane</keyword>
<organism evidence="12 13">
    <name type="scientific">Camellia sinensis var. sinensis</name>
    <name type="common">China tea</name>
    <dbReference type="NCBI Taxonomy" id="542762"/>
    <lineage>
        <taxon>Eukaryota</taxon>
        <taxon>Viridiplantae</taxon>
        <taxon>Streptophyta</taxon>
        <taxon>Embryophyta</taxon>
        <taxon>Tracheophyta</taxon>
        <taxon>Spermatophyta</taxon>
        <taxon>Magnoliopsida</taxon>
        <taxon>eudicotyledons</taxon>
        <taxon>Gunneridae</taxon>
        <taxon>Pentapetalae</taxon>
        <taxon>asterids</taxon>
        <taxon>Ericales</taxon>
        <taxon>Theaceae</taxon>
        <taxon>Camellia</taxon>
    </lineage>
</organism>
<evidence type="ECO:0000256" key="6">
    <source>
        <dbReference type="ARBA" id="ARBA00023157"/>
    </source>
</evidence>
<dbReference type="Pfam" id="PF14368">
    <property type="entry name" value="LTP_2"/>
    <property type="match status" value="3"/>
</dbReference>
<evidence type="ECO:0000256" key="8">
    <source>
        <dbReference type="ARBA" id="ARBA00023288"/>
    </source>
</evidence>
<keyword evidence="8" id="KW-0449">Lipoprotein</keyword>
<feature type="compositionally biased region" description="Low complexity" evidence="9">
    <location>
        <begin position="116"/>
        <end position="128"/>
    </location>
</feature>
<evidence type="ECO:0000313" key="12">
    <source>
        <dbReference type="EMBL" id="THG11607.1"/>
    </source>
</evidence>
<feature type="domain" description="Bifunctional inhibitor/plant lipid transfer protein/seed storage helical" evidence="11">
    <location>
        <begin position="40"/>
        <end position="119"/>
    </location>
</feature>
<dbReference type="FunFam" id="1.10.110.10:FF:000001">
    <property type="entry name" value="Bifunctional inhibitor/lipid-transfer protein/seed storage 2S albumin superfamily protein"/>
    <property type="match status" value="3"/>
</dbReference>
<dbReference type="InterPro" id="IPR016140">
    <property type="entry name" value="Bifunc_inhib/LTP/seed_store"/>
</dbReference>
<evidence type="ECO:0000256" key="5">
    <source>
        <dbReference type="ARBA" id="ARBA00022729"/>
    </source>
</evidence>
<dbReference type="EMBL" id="SDRB02007175">
    <property type="protein sequence ID" value="THG11607.1"/>
    <property type="molecule type" value="Genomic_DNA"/>
</dbReference>
<dbReference type="SUPFAM" id="SSF47699">
    <property type="entry name" value="Bifunctional inhibitor/lipid-transfer protein/seed storage 2S albumin"/>
    <property type="match status" value="3"/>
</dbReference>
<evidence type="ECO:0000256" key="7">
    <source>
        <dbReference type="ARBA" id="ARBA00023180"/>
    </source>
</evidence>
<evidence type="ECO:0000256" key="3">
    <source>
        <dbReference type="ARBA" id="ARBA00022475"/>
    </source>
</evidence>
<gene>
    <name evidence="12" type="ORF">TEA_023069</name>
</gene>
<keyword evidence="5 10" id="KW-0732">Signal</keyword>
<evidence type="ECO:0000256" key="9">
    <source>
        <dbReference type="SAM" id="MobiDB-lite"/>
    </source>
</evidence>
<reference evidence="12 13" key="1">
    <citation type="journal article" date="2018" name="Proc. Natl. Acad. Sci. U.S.A.">
        <title>Draft genome sequence of Camellia sinensis var. sinensis provides insights into the evolution of the tea genome and tea quality.</title>
        <authorList>
            <person name="Wei C."/>
            <person name="Yang H."/>
            <person name="Wang S."/>
            <person name="Zhao J."/>
            <person name="Liu C."/>
            <person name="Gao L."/>
            <person name="Xia E."/>
            <person name="Lu Y."/>
            <person name="Tai Y."/>
            <person name="She G."/>
            <person name="Sun J."/>
            <person name="Cao H."/>
            <person name="Tong W."/>
            <person name="Gao Q."/>
            <person name="Li Y."/>
            <person name="Deng W."/>
            <person name="Jiang X."/>
            <person name="Wang W."/>
            <person name="Chen Q."/>
            <person name="Zhang S."/>
            <person name="Li H."/>
            <person name="Wu J."/>
            <person name="Wang P."/>
            <person name="Li P."/>
            <person name="Shi C."/>
            <person name="Zheng F."/>
            <person name="Jian J."/>
            <person name="Huang B."/>
            <person name="Shan D."/>
            <person name="Shi M."/>
            <person name="Fang C."/>
            <person name="Yue Y."/>
            <person name="Li F."/>
            <person name="Li D."/>
            <person name="Wei S."/>
            <person name="Han B."/>
            <person name="Jiang C."/>
            <person name="Yin Y."/>
            <person name="Xia T."/>
            <person name="Zhang Z."/>
            <person name="Bennetzen J.L."/>
            <person name="Zhao S."/>
            <person name="Wan X."/>
        </authorList>
    </citation>
    <scope>NUCLEOTIDE SEQUENCE [LARGE SCALE GENOMIC DNA]</scope>
    <source>
        <strain evidence="13">cv. Shuchazao</strain>
        <tissue evidence="12">Leaf</tissue>
    </source>
</reference>
<dbReference type="GO" id="GO:0098552">
    <property type="term" value="C:side of membrane"/>
    <property type="evidence" value="ECO:0007669"/>
    <property type="project" value="UniProtKB-KW"/>
</dbReference>